<dbReference type="CDD" id="cd06850">
    <property type="entry name" value="biotinyl_domain"/>
    <property type="match status" value="1"/>
</dbReference>
<evidence type="ECO:0000259" key="2">
    <source>
        <dbReference type="PROSITE" id="PS50968"/>
    </source>
</evidence>
<dbReference type="PANTHER" id="PTHR45266">
    <property type="entry name" value="OXALOACETATE DECARBOXYLASE ALPHA CHAIN"/>
    <property type="match status" value="1"/>
</dbReference>
<dbReference type="PANTHER" id="PTHR45266:SF3">
    <property type="entry name" value="OXALOACETATE DECARBOXYLASE ALPHA CHAIN"/>
    <property type="match status" value="1"/>
</dbReference>
<feature type="domain" description="Lipoyl-binding" evidence="2">
    <location>
        <begin position="1"/>
        <end position="63"/>
    </location>
</feature>
<sequence>MPGSVVAVLVGPGEEVSAGQAVLVLEAMKMQHTVTAPYDGTVAQIDVTPGTQVAAGEVLAVVEEA</sequence>
<comment type="caution">
    <text evidence="3">The sequence shown here is derived from an EMBL/GenBank/DDBJ whole genome shotgun (WGS) entry which is preliminary data.</text>
</comment>
<dbReference type="InterPro" id="IPR050709">
    <property type="entry name" value="Biotin_Carboxyl_Carrier/Decarb"/>
</dbReference>
<dbReference type="InterPro" id="IPR001882">
    <property type="entry name" value="Biotin_BS"/>
</dbReference>
<name>A0ABP4DWK6_9ACTN</name>
<protein>
    <recommendedName>
        <fullName evidence="2">Lipoyl-binding domain-containing protein</fullName>
    </recommendedName>
</protein>
<dbReference type="EMBL" id="BAAAIE010000607">
    <property type="protein sequence ID" value="GAA1076005.1"/>
    <property type="molecule type" value="Genomic_DNA"/>
</dbReference>
<dbReference type="Pfam" id="PF00364">
    <property type="entry name" value="Biotin_lipoyl"/>
    <property type="match status" value="1"/>
</dbReference>
<gene>
    <name evidence="3" type="ORF">GCM10009576_099450</name>
</gene>
<organism evidence="3 4">
    <name type="scientific">Streptomyces rhizosphaericus</name>
    <dbReference type="NCBI Taxonomy" id="114699"/>
    <lineage>
        <taxon>Bacteria</taxon>
        <taxon>Bacillati</taxon>
        <taxon>Actinomycetota</taxon>
        <taxon>Actinomycetes</taxon>
        <taxon>Kitasatosporales</taxon>
        <taxon>Streptomycetaceae</taxon>
        <taxon>Streptomyces</taxon>
        <taxon>Streptomyces violaceusniger group</taxon>
    </lineage>
</organism>
<proteinExistence type="predicted"/>
<dbReference type="PROSITE" id="PS00188">
    <property type="entry name" value="BIOTIN"/>
    <property type="match status" value="1"/>
</dbReference>
<dbReference type="Gene3D" id="2.40.50.100">
    <property type="match status" value="1"/>
</dbReference>
<dbReference type="PROSITE" id="PS50968">
    <property type="entry name" value="BIOTINYL_LIPOYL"/>
    <property type="match status" value="1"/>
</dbReference>
<reference evidence="4" key="1">
    <citation type="journal article" date="2019" name="Int. J. Syst. Evol. Microbiol.">
        <title>The Global Catalogue of Microorganisms (GCM) 10K type strain sequencing project: providing services to taxonomists for standard genome sequencing and annotation.</title>
        <authorList>
            <consortium name="The Broad Institute Genomics Platform"/>
            <consortium name="The Broad Institute Genome Sequencing Center for Infectious Disease"/>
            <person name="Wu L."/>
            <person name="Ma J."/>
        </authorList>
    </citation>
    <scope>NUCLEOTIDE SEQUENCE [LARGE SCALE GENOMIC DNA]</scope>
    <source>
        <strain evidence="4">JCM 11445</strain>
    </source>
</reference>
<keyword evidence="1" id="KW-0092">Biotin</keyword>
<dbReference type="InterPro" id="IPR011053">
    <property type="entry name" value="Single_hybrid_motif"/>
</dbReference>
<evidence type="ECO:0000256" key="1">
    <source>
        <dbReference type="ARBA" id="ARBA00023267"/>
    </source>
</evidence>
<evidence type="ECO:0000313" key="3">
    <source>
        <dbReference type="EMBL" id="GAA1076005.1"/>
    </source>
</evidence>
<keyword evidence="4" id="KW-1185">Reference proteome</keyword>
<dbReference type="InterPro" id="IPR000089">
    <property type="entry name" value="Biotin_lipoyl"/>
</dbReference>
<dbReference type="SUPFAM" id="SSF51230">
    <property type="entry name" value="Single hybrid motif"/>
    <property type="match status" value="1"/>
</dbReference>
<evidence type="ECO:0000313" key="4">
    <source>
        <dbReference type="Proteomes" id="UP001500033"/>
    </source>
</evidence>
<accession>A0ABP4DWK6</accession>
<dbReference type="Proteomes" id="UP001500033">
    <property type="component" value="Unassembled WGS sequence"/>
</dbReference>